<feature type="compositionally biased region" description="Gly residues" evidence="1">
    <location>
        <begin position="623"/>
        <end position="633"/>
    </location>
</feature>
<dbReference type="OrthoDB" id="2575964at2759"/>
<feature type="compositionally biased region" description="Pro residues" evidence="1">
    <location>
        <begin position="596"/>
        <end position="613"/>
    </location>
</feature>
<feature type="region of interest" description="Disordered" evidence="1">
    <location>
        <begin position="1"/>
        <end position="55"/>
    </location>
</feature>
<feature type="compositionally biased region" description="Low complexity" evidence="1">
    <location>
        <begin position="393"/>
        <end position="414"/>
    </location>
</feature>
<dbReference type="InParanoid" id="A0A1Y1URV2"/>
<keyword evidence="3" id="KW-1185">Reference proteome</keyword>
<feature type="region of interest" description="Disordered" evidence="1">
    <location>
        <begin position="651"/>
        <end position="733"/>
    </location>
</feature>
<dbReference type="AlphaFoldDB" id="A0A1Y1URV2"/>
<feature type="region of interest" description="Disordered" evidence="1">
    <location>
        <begin position="177"/>
        <end position="639"/>
    </location>
</feature>
<comment type="caution">
    <text evidence="2">The sequence shown here is derived from an EMBL/GenBank/DDBJ whole genome shotgun (WGS) entry which is preliminary data.</text>
</comment>
<feature type="compositionally biased region" description="Low complexity" evidence="1">
    <location>
        <begin position="654"/>
        <end position="668"/>
    </location>
</feature>
<sequence length="749" mass="79420">MPLSHSPNSNNSHLSPRSYTSGVSPKPSAPNPRLNPFAPLSPDMPENQLQPEGVHGTEIDRLLGVVGVVTNKKSKLIRYDRDQLLKVAAKGQKHGWVIPQGLGPLETWFGSPSSSKASLRSVHDDPAIASIDPTGGETSRRPGAGGFEQGFGYGGGIGGGRGLARGGKNIGLRRQEGQVDANGLPLPDHRRDAFGGQMGRFSVRPQSEKPMRLGGDEMSASQQPSQPRRDNIDRRARNEGDWRSKNALPPARTGERRPHQNWQQAGGEDESAPAWMDDGPSPEDSAETVDPAIAGSGPEPMFNFVPGEDMIAAHRRHRGTADDWRGGGGKQLVSFFGGDAASASGPAISTEPKTFNAADYLLSNGPTEEEHQEEIPEPSQERPNAYTSRFAKFFGGPEAPSSGSGPSPFTSSNSLTAPPQRFSSASPQNSVSPQPAVEQPPPQNARVDDHMSRLMGLLKTASPAATALEPPRDDRPSVAHEHERHASYDLPRQGGGGSSVFDQPNFGGRPDVAQAQQPFHGILGQPQGGPPGLNRDYAPGPPPPQPHHLLQHLYQGRSFDESQSPAQQQSRPPPPPPSGPDLLHLLTQGQGQGSRGPPPPPPMQFSQGPPRPPQMHHSMPPGYGSGPVPGVGLGPMRSPNEYREEFMSLPHLMPPHQSQSGGQPSPQGYPNGLFQQHMYGSGPPGPHMKGPGYVVGPGNPPGFPPGMQYPPHSGQNHAQGSSGTGPLGFRQLGAAQQDMLATLAGLGRS</sequence>
<dbReference type="STRING" id="4999.A0A1Y1URV2"/>
<feature type="compositionally biased region" description="Pro residues" evidence="1">
    <location>
        <begin position="698"/>
        <end position="708"/>
    </location>
</feature>
<feature type="compositionally biased region" description="Polar residues" evidence="1">
    <location>
        <begin position="415"/>
        <end position="433"/>
    </location>
</feature>
<accession>A0A1Y1URV2</accession>
<feature type="region of interest" description="Disordered" evidence="1">
    <location>
        <begin position="126"/>
        <end position="158"/>
    </location>
</feature>
<feature type="compositionally biased region" description="Low complexity" evidence="1">
    <location>
        <begin position="547"/>
        <end position="570"/>
    </location>
</feature>
<evidence type="ECO:0000313" key="2">
    <source>
        <dbReference type="EMBL" id="ORX40783.1"/>
    </source>
</evidence>
<dbReference type="EMBL" id="NBSH01000001">
    <property type="protein sequence ID" value="ORX40783.1"/>
    <property type="molecule type" value="Genomic_DNA"/>
</dbReference>
<proteinExistence type="predicted"/>
<name>A0A1Y1URV2_9TREE</name>
<dbReference type="GeneID" id="33556158"/>
<protein>
    <submittedName>
        <fullName evidence="2">Uncharacterized protein</fullName>
    </submittedName>
</protein>
<evidence type="ECO:0000313" key="3">
    <source>
        <dbReference type="Proteomes" id="UP000193218"/>
    </source>
</evidence>
<feature type="compositionally biased region" description="Low complexity" evidence="1">
    <location>
        <begin position="1"/>
        <end position="16"/>
    </location>
</feature>
<feature type="compositionally biased region" description="Basic and acidic residues" evidence="1">
    <location>
        <begin position="227"/>
        <end position="244"/>
    </location>
</feature>
<feature type="compositionally biased region" description="Gly residues" evidence="1">
    <location>
        <begin position="143"/>
        <end position="158"/>
    </location>
</feature>
<feature type="compositionally biased region" description="Basic and acidic residues" evidence="1">
    <location>
        <begin position="470"/>
        <end position="487"/>
    </location>
</feature>
<dbReference type="Proteomes" id="UP000193218">
    <property type="component" value="Unassembled WGS sequence"/>
</dbReference>
<feature type="compositionally biased region" description="Basic and acidic residues" evidence="1">
    <location>
        <begin position="206"/>
        <end position="215"/>
    </location>
</feature>
<reference evidence="2 3" key="1">
    <citation type="submission" date="2017-03" db="EMBL/GenBank/DDBJ databases">
        <title>Widespread Adenine N6-methylation of Active Genes in Fungi.</title>
        <authorList>
            <consortium name="DOE Joint Genome Institute"/>
            <person name="Mondo S.J."/>
            <person name="Dannebaum R.O."/>
            <person name="Kuo R.C."/>
            <person name="Louie K.B."/>
            <person name="Bewick A.J."/>
            <person name="Labutti K."/>
            <person name="Haridas S."/>
            <person name="Kuo A."/>
            <person name="Salamov A."/>
            <person name="Ahrendt S.R."/>
            <person name="Lau R."/>
            <person name="Bowen B.P."/>
            <person name="Lipzen A."/>
            <person name="Sullivan W."/>
            <person name="Andreopoulos W.B."/>
            <person name="Clum A."/>
            <person name="Lindquist E."/>
            <person name="Daum C."/>
            <person name="Northen T.R."/>
            <person name="Ramamoorthy G."/>
            <person name="Schmitz R.J."/>
            <person name="Gryganskyi A."/>
            <person name="Culley D."/>
            <person name="Magnuson J."/>
            <person name="James T.Y."/>
            <person name="O'Malley M.A."/>
            <person name="Stajich J.E."/>
            <person name="Spatafora J.W."/>
            <person name="Visel A."/>
            <person name="Grigoriev I.V."/>
        </authorList>
    </citation>
    <scope>NUCLEOTIDE SEQUENCE [LARGE SCALE GENOMIC DNA]</scope>
    <source>
        <strain evidence="2 3">NRRL Y-17943</strain>
    </source>
</reference>
<dbReference type="RefSeq" id="XP_021874462.1">
    <property type="nucleotide sequence ID" value="XM_022014350.1"/>
</dbReference>
<organism evidence="2 3">
    <name type="scientific">Kockovaella imperatae</name>
    <dbReference type="NCBI Taxonomy" id="4999"/>
    <lineage>
        <taxon>Eukaryota</taxon>
        <taxon>Fungi</taxon>
        <taxon>Dikarya</taxon>
        <taxon>Basidiomycota</taxon>
        <taxon>Agaricomycotina</taxon>
        <taxon>Tremellomycetes</taxon>
        <taxon>Tremellales</taxon>
        <taxon>Cuniculitremaceae</taxon>
        <taxon>Kockovaella</taxon>
    </lineage>
</organism>
<gene>
    <name evidence="2" type="ORF">BD324DRAFT_612100</name>
</gene>
<evidence type="ECO:0000256" key="1">
    <source>
        <dbReference type="SAM" id="MobiDB-lite"/>
    </source>
</evidence>